<organism evidence="9">
    <name type="scientific">Cacopsylla melanoneura</name>
    <dbReference type="NCBI Taxonomy" id="428564"/>
    <lineage>
        <taxon>Eukaryota</taxon>
        <taxon>Metazoa</taxon>
        <taxon>Ecdysozoa</taxon>
        <taxon>Arthropoda</taxon>
        <taxon>Hexapoda</taxon>
        <taxon>Insecta</taxon>
        <taxon>Pterygota</taxon>
        <taxon>Neoptera</taxon>
        <taxon>Paraneoptera</taxon>
        <taxon>Hemiptera</taxon>
        <taxon>Sternorrhyncha</taxon>
        <taxon>Psylloidea</taxon>
        <taxon>Psyllidae</taxon>
        <taxon>Psyllinae</taxon>
        <taxon>Cacopsylla</taxon>
    </lineage>
</organism>
<comment type="catalytic activity">
    <reaction evidence="1">
        <text>a phosphate monoester + H2O = an alcohol + phosphate</text>
        <dbReference type="Rhea" id="RHEA:15017"/>
        <dbReference type="ChEBI" id="CHEBI:15377"/>
        <dbReference type="ChEBI" id="CHEBI:30879"/>
        <dbReference type="ChEBI" id="CHEBI:43474"/>
        <dbReference type="ChEBI" id="CHEBI:67140"/>
        <dbReference type="EC" id="3.1.3.2"/>
    </reaction>
</comment>
<dbReference type="Gene3D" id="3.40.50.1240">
    <property type="entry name" value="Phosphoglycerate mutase-like"/>
    <property type="match status" value="1"/>
</dbReference>
<keyword evidence="5" id="KW-0378">Hydrolase</keyword>
<evidence type="ECO:0000256" key="7">
    <source>
        <dbReference type="ARBA" id="ARBA00023180"/>
    </source>
</evidence>
<dbReference type="EC" id="3.1.3.2" evidence="3"/>
<name>A0A8D8UMG9_9HEMI</name>
<dbReference type="GO" id="GO:0003993">
    <property type="term" value="F:acid phosphatase activity"/>
    <property type="evidence" value="ECO:0007669"/>
    <property type="project" value="UniProtKB-EC"/>
</dbReference>
<dbReference type="PANTHER" id="PTHR11567">
    <property type="entry name" value="ACID PHOSPHATASE-RELATED"/>
    <property type="match status" value="1"/>
</dbReference>
<dbReference type="InterPro" id="IPR050645">
    <property type="entry name" value="Histidine_acid_phosphatase"/>
</dbReference>
<feature type="chain" id="PRO_5034574418" description="acid phosphatase" evidence="8">
    <location>
        <begin position="31"/>
        <end position="455"/>
    </location>
</feature>
<dbReference type="InterPro" id="IPR029033">
    <property type="entry name" value="His_PPase_superfam"/>
</dbReference>
<dbReference type="CDD" id="cd07061">
    <property type="entry name" value="HP_HAP_like"/>
    <property type="match status" value="1"/>
</dbReference>
<dbReference type="AlphaFoldDB" id="A0A8D8UMG9"/>
<comment type="similarity">
    <text evidence="2">Belongs to the histidine acid phosphatase family.</text>
</comment>
<evidence type="ECO:0000256" key="6">
    <source>
        <dbReference type="ARBA" id="ARBA00023157"/>
    </source>
</evidence>
<reference evidence="9" key="1">
    <citation type="submission" date="2021-05" db="EMBL/GenBank/DDBJ databases">
        <authorList>
            <person name="Alioto T."/>
            <person name="Alioto T."/>
            <person name="Gomez Garrido J."/>
        </authorList>
    </citation>
    <scope>NUCLEOTIDE SEQUENCE</scope>
</reference>
<keyword evidence="6" id="KW-1015">Disulfide bond</keyword>
<sequence length="455" mass="52782">MIMLGKNNMPTSPWCFLVVVLLFETGLVSSTAPDAAVEKSAANEANAGTTEIVPIMLDPAPSPIPKPEPDGTSVQTLQYVAMIVRHGDRYKDKNEFFENDPFMLEDPFWLPHGHGQLRNKGKFRMHYLGQSLRLRYNGFIKEEYYYANIRFFSPNVDRCLMSAQLVSQGLFPPMGINIWNDNVGKFFQPIPIRSMDNSQDIWFNDGKPCPPYEKELNRILEQKLKDINAKYQDIYEYVAYHTGRNVTNLQHIDEIYTSLRLESENGRIMPDWTKQVFPSKLKALAGLYNQVTYYNDKMKRIKAGPIFSEILADLQSKTTHLVDRKLKMKVWTGYDATLLKMLHTLRFSDKYGISNIETVMLENPDQMEAWKPPANEDIMETNYGSVILFELHYINRTYFVKVLYLDQGFSRSPKPLKLKECDNSSLIPFDTFYNTYKKFMITEKEWNKKCGVVMC</sequence>
<evidence type="ECO:0000256" key="3">
    <source>
        <dbReference type="ARBA" id="ARBA00012646"/>
    </source>
</evidence>
<evidence type="ECO:0000256" key="4">
    <source>
        <dbReference type="ARBA" id="ARBA00022729"/>
    </source>
</evidence>
<evidence type="ECO:0000256" key="1">
    <source>
        <dbReference type="ARBA" id="ARBA00000032"/>
    </source>
</evidence>
<dbReference type="Pfam" id="PF00328">
    <property type="entry name" value="His_Phos_2"/>
    <property type="match status" value="1"/>
</dbReference>
<protein>
    <recommendedName>
        <fullName evidence="3">acid phosphatase</fullName>
        <ecNumber evidence="3">3.1.3.2</ecNumber>
    </recommendedName>
</protein>
<accession>A0A8D8UMG9</accession>
<keyword evidence="4 8" id="KW-0732">Signal</keyword>
<evidence type="ECO:0000313" key="9">
    <source>
        <dbReference type="EMBL" id="CAG6709885.1"/>
    </source>
</evidence>
<feature type="signal peptide" evidence="8">
    <location>
        <begin position="1"/>
        <end position="30"/>
    </location>
</feature>
<dbReference type="EMBL" id="HBUF01346500">
    <property type="protein sequence ID" value="CAG6709885.1"/>
    <property type="molecule type" value="Transcribed_RNA"/>
</dbReference>
<dbReference type="InterPro" id="IPR000560">
    <property type="entry name" value="His_Pase_clade-2"/>
</dbReference>
<dbReference type="PANTHER" id="PTHR11567:SF211">
    <property type="entry name" value="PROSTATIC ACID PHOSPHATASE"/>
    <property type="match status" value="1"/>
</dbReference>
<evidence type="ECO:0000256" key="8">
    <source>
        <dbReference type="SAM" id="SignalP"/>
    </source>
</evidence>
<evidence type="ECO:0000256" key="5">
    <source>
        <dbReference type="ARBA" id="ARBA00022801"/>
    </source>
</evidence>
<keyword evidence="7" id="KW-0325">Glycoprotein</keyword>
<proteinExistence type="inferred from homology"/>
<dbReference type="SUPFAM" id="SSF53254">
    <property type="entry name" value="Phosphoglycerate mutase-like"/>
    <property type="match status" value="1"/>
</dbReference>
<evidence type="ECO:0000256" key="2">
    <source>
        <dbReference type="ARBA" id="ARBA00005375"/>
    </source>
</evidence>